<evidence type="ECO:0000256" key="6">
    <source>
        <dbReference type="ARBA" id="ARBA00022737"/>
    </source>
</evidence>
<evidence type="ECO:0000256" key="14">
    <source>
        <dbReference type="RuleBase" id="RU004357"/>
    </source>
</evidence>
<feature type="domain" description="Cadherin" evidence="18">
    <location>
        <begin position="567"/>
        <end position="660"/>
    </location>
</feature>
<keyword evidence="19" id="KW-1185">Reference proteome</keyword>
<dbReference type="GO" id="GO:0000902">
    <property type="term" value="P:cell morphogenesis"/>
    <property type="evidence" value="ECO:0007669"/>
    <property type="project" value="TreeGrafter"/>
</dbReference>
<dbReference type="GO" id="GO:0045296">
    <property type="term" value="F:cadherin binding"/>
    <property type="evidence" value="ECO:0007669"/>
    <property type="project" value="TreeGrafter"/>
</dbReference>
<organism evidence="19 20">
    <name type="scientific">Petromyzon marinus</name>
    <name type="common">Sea lamprey</name>
    <dbReference type="NCBI Taxonomy" id="7757"/>
    <lineage>
        <taxon>Eukaryota</taxon>
        <taxon>Metazoa</taxon>
        <taxon>Chordata</taxon>
        <taxon>Craniata</taxon>
        <taxon>Vertebrata</taxon>
        <taxon>Cyclostomata</taxon>
        <taxon>Hyperoartia</taxon>
        <taxon>Petromyzontiformes</taxon>
        <taxon>Petromyzontidae</taxon>
        <taxon>Petromyzon</taxon>
    </lineage>
</organism>
<dbReference type="GO" id="GO:0016339">
    <property type="term" value="P:calcium-dependent cell-cell adhesion via plasma membrane cell adhesion molecules"/>
    <property type="evidence" value="ECO:0007669"/>
    <property type="project" value="TreeGrafter"/>
</dbReference>
<feature type="compositionally biased region" description="Acidic residues" evidence="15">
    <location>
        <begin position="719"/>
        <end position="728"/>
    </location>
</feature>
<dbReference type="Pfam" id="PF01049">
    <property type="entry name" value="CADH_Y-type_LIR"/>
    <property type="match status" value="1"/>
</dbReference>
<dbReference type="FunFam" id="2.60.40.60:FF:000022">
    <property type="entry name" value="Cadherin 2"/>
    <property type="match status" value="1"/>
</dbReference>
<feature type="region of interest" description="Disordered" evidence="15">
    <location>
        <begin position="49"/>
        <end position="83"/>
    </location>
</feature>
<dbReference type="Gene3D" id="2.60.40.60">
    <property type="entry name" value="Cadherins"/>
    <property type="match status" value="5"/>
</dbReference>
<evidence type="ECO:0000256" key="13">
    <source>
        <dbReference type="RuleBase" id="RU003318"/>
    </source>
</evidence>
<keyword evidence="7 12" id="KW-0106">Calcium</keyword>
<evidence type="ECO:0000256" key="17">
    <source>
        <dbReference type="SAM" id="SignalP"/>
    </source>
</evidence>
<sequence length="871" mass="94692">MRAPWVLWALAVLAEALLGVCARRVLEAPSRGQRLHPVEVVTCSGNVSGAHVERTPRGAQRCSPAEPHPHGSPPGRRDSKPVGARERVFSWRELSRGGDASRRQKRDWVIPPISVPENDRGPFPKHLVTVKSDKDGSSELRYSVTGPGSDLPPIGVFTINAITGRLYVTRSLDREHIASYQLRGHAVDLNGNQVENAVELLIQVIDQNDNKPDFSQALYNGSVPEGSPPGTPVMRVRADDADDAEQPNGMVRYKVVSQEPERPFPHMFTINNATGLISTIASGLDREKEPVYRLRIQATDMEGTWFGLTSTALAVIHVMDVNDNPPEFRTSTFYGYVRENVRDVTVANMSVLDLDGPGTAAWRARYAVLRGDPGGHFAVHTDPLTNNAILTVVKPVDYEVDRRFVLLVEAKNEEELQGSPYAPFSTATVSVAVSDDNEAPRFWPERRTVRVAENVTPGTAIGNLSARDPDSDMRQTVRFSKLSDPAGWLSVDALGGRVVTTAPLDRESPFVSSGSYVASFIATDGAGGTGTGSLLLELVDMNDNAPALLSREAELCLRPRARRSLNLTATDADGDPNGQPFSYELAPSPPDVRRNWTIRRIDGRSVELQLRVPQLPVGRYAVPVRVTDSGNPAMSNVSVLLVKVCVCTDDGECALVQPLVAALGTGAIIAILTCVLLLLVLVLLLAAYSRRRDKDHAAKELLFESEEDVRDNILRYDEEGGGEEDQDYDLSQLQRPGDSPLRRPECAGRGGGGDAGTALRRLDERPTASPGPRYPSRAAGPPQHPSDMMDFIGESLRAADQDPTAPPYDSLLMFDYEGSGSTAGSLSSLESSCCCGGTEGPSGGDPDHDYAYLREWGPRFRRLADMYGSHE</sequence>
<evidence type="ECO:0000256" key="12">
    <source>
        <dbReference type="PROSITE-ProRule" id="PRU00043"/>
    </source>
</evidence>
<evidence type="ECO:0000256" key="7">
    <source>
        <dbReference type="ARBA" id="ARBA00022837"/>
    </source>
</evidence>
<dbReference type="SUPFAM" id="SSF49313">
    <property type="entry name" value="Cadherin-like"/>
    <property type="match status" value="5"/>
</dbReference>
<evidence type="ECO:0000313" key="19">
    <source>
        <dbReference type="Proteomes" id="UP001318040"/>
    </source>
</evidence>
<evidence type="ECO:0000256" key="10">
    <source>
        <dbReference type="ARBA" id="ARBA00023136"/>
    </source>
</evidence>
<dbReference type="GO" id="GO:0005912">
    <property type="term" value="C:adherens junction"/>
    <property type="evidence" value="ECO:0007669"/>
    <property type="project" value="TreeGrafter"/>
</dbReference>
<dbReference type="SMART" id="SM00112">
    <property type="entry name" value="CA"/>
    <property type="match status" value="5"/>
</dbReference>
<dbReference type="FunFam" id="2.60.40.60:FF:000027">
    <property type="entry name" value="Cadherin 2"/>
    <property type="match status" value="1"/>
</dbReference>
<dbReference type="Pfam" id="PF00028">
    <property type="entry name" value="Cadherin"/>
    <property type="match status" value="5"/>
</dbReference>
<dbReference type="RefSeq" id="XP_032827219.1">
    <property type="nucleotide sequence ID" value="XM_032971328.1"/>
</dbReference>
<proteinExistence type="predicted"/>
<dbReference type="PANTHER" id="PTHR24027:SF422">
    <property type="entry name" value="CADHERIN DOMAIN-CONTAINING PROTEIN"/>
    <property type="match status" value="1"/>
</dbReference>
<feature type="domain" description="Cadherin" evidence="18">
    <location>
        <begin position="329"/>
        <end position="442"/>
    </location>
</feature>
<dbReference type="PANTHER" id="PTHR24027">
    <property type="entry name" value="CADHERIN-23"/>
    <property type="match status" value="1"/>
</dbReference>
<keyword evidence="6" id="KW-0677">Repeat</keyword>
<feature type="signal peptide" evidence="17">
    <location>
        <begin position="1"/>
        <end position="22"/>
    </location>
</feature>
<evidence type="ECO:0000256" key="8">
    <source>
        <dbReference type="ARBA" id="ARBA00022889"/>
    </source>
</evidence>
<keyword evidence="11" id="KW-0325">Glycoprotein</keyword>
<dbReference type="Proteomes" id="UP001318040">
    <property type="component" value="Chromosome 45"/>
</dbReference>
<dbReference type="GO" id="GO:0007043">
    <property type="term" value="P:cell-cell junction assembly"/>
    <property type="evidence" value="ECO:0007669"/>
    <property type="project" value="TreeGrafter"/>
</dbReference>
<evidence type="ECO:0000256" key="1">
    <source>
        <dbReference type="ARBA" id="ARBA00004251"/>
    </source>
</evidence>
<evidence type="ECO:0000256" key="9">
    <source>
        <dbReference type="ARBA" id="ARBA00022989"/>
    </source>
</evidence>
<keyword evidence="5 17" id="KW-0732">Signal</keyword>
<dbReference type="PROSITE" id="PS00232">
    <property type="entry name" value="CADHERIN_1"/>
    <property type="match status" value="2"/>
</dbReference>
<dbReference type="InterPro" id="IPR000233">
    <property type="entry name" value="Cadherin_Y-type_LIR"/>
</dbReference>
<dbReference type="GO" id="GO:0016342">
    <property type="term" value="C:catenin complex"/>
    <property type="evidence" value="ECO:0007669"/>
    <property type="project" value="TreeGrafter"/>
</dbReference>
<dbReference type="Gene3D" id="4.10.900.10">
    <property type="entry name" value="TCF3-CBD (Catenin binding domain)"/>
    <property type="match status" value="1"/>
</dbReference>
<feature type="domain" description="Cadherin" evidence="18">
    <location>
        <begin position="443"/>
        <end position="548"/>
    </location>
</feature>
<dbReference type="GO" id="GO:0008013">
    <property type="term" value="F:beta-catenin binding"/>
    <property type="evidence" value="ECO:0007669"/>
    <property type="project" value="TreeGrafter"/>
</dbReference>
<dbReference type="GO" id="GO:0016477">
    <property type="term" value="P:cell migration"/>
    <property type="evidence" value="ECO:0007669"/>
    <property type="project" value="TreeGrafter"/>
</dbReference>
<accession>A0AAJ7U0Z7</accession>
<keyword evidence="4" id="KW-0479">Metal-binding</keyword>
<keyword evidence="2" id="KW-1003">Cell membrane</keyword>
<dbReference type="InterPro" id="IPR015919">
    <property type="entry name" value="Cadherin-like_sf"/>
</dbReference>
<evidence type="ECO:0000256" key="5">
    <source>
        <dbReference type="ARBA" id="ARBA00022729"/>
    </source>
</evidence>
<dbReference type="GeneID" id="116952196"/>
<keyword evidence="8 13" id="KW-0130">Cell adhesion</keyword>
<evidence type="ECO:0000259" key="18">
    <source>
        <dbReference type="PROSITE" id="PS50268"/>
    </source>
</evidence>
<gene>
    <name evidence="20" type="primary">LOC116952196</name>
</gene>
<feature type="compositionally biased region" description="Basic and acidic residues" evidence="15">
    <location>
        <begin position="95"/>
        <end position="108"/>
    </location>
</feature>
<evidence type="ECO:0000256" key="16">
    <source>
        <dbReference type="SAM" id="Phobius"/>
    </source>
</evidence>
<dbReference type="GO" id="GO:0007156">
    <property type="term" value="P:homophilic cell adhesion via plasma membrane adhesion molecules"/>
    <property type="evidence" value="ECO:0007669"/>
    <property type="project" value="InterPro"/>
</dbReference>
<dbReference type="PROSITE" id="PS50268">
    <property type="entry name" value="CADHERIN_2"/>
    <property type="match status" value="5"/>
</dbReference>
<dbReference type="InterPro" id="IPR027397">
    <property type="entry name" value="Catenin-bd_sf"/>
</dbReference>
<comment type="function">
    <text evidence="14">Cadherins are calcium-dependent cell adhesion proteins.</text>
</comment>
<dbReference type="GO" id="GO:0044331">
    <property type="term" value="P:cell-cell adhesion mediated by cadherin"/>
    <property type="evidence" value="ECO:0007669"/>
    <property type="project" value="TreeGrafter"/>
</dbReference>
<evidence type="ECO:0000256" key="11">
    <source>
        <dbReference type="ARBA" id="ARBA00023180"/>
    </source>
</evidence>
<feature type="chain" id="PRO_5042578433" evidence="17">
    <location>
        <begin position="23"/>
        <end position="871"/>
    </location>
</feature>
<feature type="domain" description="Cadherin" evidence="18">
    <location>
        <begin position="215"/>
        <end position="328"/>
    </location>
</feature>
<feature type="domain" description="Cadherin" evidence="18">
    <location>
        <begin position="107"/>
        <end position="214"/>
    </location>
</feature>
<feature type="region of interest" description="Disordered" evidence="15">
    <location>
        <begin position="95"/>
        <end position="124"/>
    </location>
</feature>
<evidence type="ECO:0000313" key="20">
    <source>
        <dbReference type="RefSeq" id="XP_032827219.1"/>
    </source>
</evidence>
<dbReference type="CDD" id="cd11304">
    <property type="entry name" value="Cadherin_repeat"/>
    <property type="match status" value="4"/>
</dbReference>
<keyword evidence="9 16" id="KW-1133">Transmembrane helix</keyword>
<protein>
    <submittedName>
        <fullName evidence="20">Cadherin-2-like</fullName>
    </submittedName>
</protein>
<feature type="transmembrane region" description="Helical" evidence="16">
    <location>
        <begin position="659"/>
        <end position="686"/>
    </location>
</feature>
<feature type="region of interest" description="Disordered" evidence="15">
    <location>
        <begin position="719"/>
        <end position="789"/>
    </location>
</feature>
<reference evidence="20" key="1">
    <citation type="submission" date="2025-08" db="UniProtKB">
        <authorList>
            <consortium name="RefSeq"/>
        </authorList>
    </citation>
    <scope>IDENTIFICATION</scope>
    <source>
        <tissue evidence="20">Sperm</tissue>
    </source>
</reference>
<dbReference type="FunFam" id="2.60.40.60:FF:000011">
    <property type="entry name" value="Cadherin 1"/>
    <property type="match status" value="1"/>
</dbReference>
<dbReference type="KEGG" id="pmrn:116952196"/>
<dbReference type="FunFam" id="4.10.900.10:FF:000001">
    <property type="entry name" value="Cadherin 2"/>
    <property type="match status" value="1"/>
</dbReference>
<evidence type="ECO:0000256" key="3">
    <source>
        <dbReference type="ARBA" id="ARBA00022692"/>
    </source>
</evidence>
<evidence type="ECO:0000256" key="15">
    <source>
        <dbReference type="SAM" id="MobiDB-lite"/>
    </source>
</evidence>
<keyword evidence="10 16" id="KW-0472">Membrane</keyword>
<evidence type="ECO:0000256" key="2">
    <source>
        <dbReference type="ARBA" id="ARBA00022475"/>
    </source>
</evidence>
<dbReference type="InterPro" id="IPR020894">
    <property type="entry name" value="Cadherin_CS"/>
</dbReference>
<dbReference type="FunFam" id="2.60.40.60:FF:000019">
    <property type="entry name" value="Cadherin 2"/>
    <property type="match status" value="1"/>
</dbReference>
<name>A0AAJ7U0Z7_PETMA</name>
<dbReference type="PRINTS" id="PR00205">
    <property type="entry name" value="CADHERIN"/>
</dbReference>
<dbReference type="AlphaFoldDB" id="A0AAJ7U0Z7"/>
<dbReference type="InterPro" id="IPR002126">
    <property type="entry name" value="Cadherin-like_dom"/>
</dbReference>
<evidence type="ECO:0000256" key="4">
    <source>
        <dbReference type="ARBA" id="ARBA00022723"/>
    </source>
</evidence>
<comment type="subcellular location">
    <subcellularLocation>
        <location evidence="1 13">Cell membrane</location>
        <topology evidence="1 13">Single-pass type I membrane protein</topology>
    </subcellularLocation>
</comment>
<keyword evidence="3 13" id="KW-0812">Transmembrane</keyword>
<dbReference type="GO" id="GO:0005509">
    <property type="term" value="F:calcium ion binding"/>
    <property type="evidence" value="ECO:0007669"/>
    <property type="project" value="UniProtKB-UniRule"/>
</dbReference>
<dbReference type="InterPro" id="IPR039808">
    <property type="entry name" value="Cadherin"/>
</dbReference>
<dbReference type="FunFam" id="2.60.40.60:FF:000031">
    <property type="entry name" value="Cadherin 3"/>
    <property type="match status" value="1"/>
</dbReference>
<dbReference type="GO" id="GO:0034332">
    <property type="term" value="P:adherens junction organization"/>
    <property type="evidence" value="ECO:0007669"/>
    <property type="project" value="TreeGrafter"/>
</dbReference>